<dbReference type="Proteomes" id="UP001055811">
    <property type="component" value="Linkage Group LG08"/>
</dbReference>
<reference evidence="2" key="1">
    <citation type="journal article" date="2022" name="Mol. Ecol. Resour.">
        <title>The genomes of chicory, endive, great burdock and yacon provide insights into Asteraceae palaeo-polyploidization history and plant inulin production.</title>
        <authorList>
            <person name="Fan W."/>
            <person name="Wang S."/>
            <person name="Wang H."/>
            <person name="Wang A."/>
            <person name="Jiang F."/>
            <person name="Liu H."/>
            <person name="Zhao H."/>
            <person name="Xu D."/>
            <person name="Zhang Y."/>
        </authorList>
    </citation>
    <scope>NUCLEOTIDE SEQUENCE [LARGE SCALE GENOMIC DNA]</scope>
    <source>
        <strain evidence="2">cv. Punajuju</strain>
    </source>
</reference>
<keyword evidence="2" id="KW-1185">Reference proteome</keyword>
<gene>
    <name evidence="1" type="ORF">L2E82_44784</name>
</gene>
<reference evidence="1 2" key="2">
    <citation type="journal article" date="2022" name="Mol. Ecol. Resour.">
        <title>The genomes of chicory, endive, great burdock and yacon provide insights into Asteraceae paleo-polyploidization history and plant inulin production.</title>
        <authorList>
            <person name="Fan W."/>
            <person name="Wang S."/>
            <person name="Wang H."/>
            <person name="Wang A."/>
            <person name="Jiang F."/>
            <person name="Liu H."/>
            <person name="Zhao H."/>
            <person name="Xu D."/>
            <person name="Zhang Y."/>
        </authorList>
    </citation>
    <scope>NUCLEOTIDE SEQUENCE [LARGE SCALE GENOMIC DNA]</scope>
    <source>
        <strain evidence="2">cv. Punajuju</strain>
        <tissue evidence="1">Leaves</tissue>
    </source>
</reference>
<evidence type="ECO:0000313" key="2">
    <source>
        <dbReference type="Proteomes" id="UP001055811"/>
    </source>
</evidence>
<dbReference type="EMBL" id="CM042016">
    <property type="protein sequence ID" value="KAI3700164.1"/>
    <property type="molecule type" value="Genomic_DNA"/>
</dbReference>
<name>A0ACB8ZS61_CICIN</name>
<evidence type="ECO:0000313" key="1">
    <source>
        <dbReference type="EMBL" id="KAI3700164.1"/>
    </source>
</evidence>
<proteinExistence type="predicted"/>
<organism evidence="1 2">
    <name type="scientific">Cichorium intybus</name>
    <name type="common">Chicory</name>
    <dbReference type="NCBI Taxonomy" id="13427"/>
    <lineage>
        <taxon>Eukaryota</taxon>
        <taxon>Viridiplantae</taxon>
        <taxon>Streptophyta</taxon>
        <taxon>Embryophyta</taxon>
        <taxon>Tracheophyta</taxon>
        <taxon>Spermatophyta</taxon>
        <taxon>Magnoliopsida</taxon>
        <taxon>eudicotyledons</taxon>
        <taxon>Gunneridae</taxon>
        <taxon>Pentapetalae</taxon>
        <taxon>asterids</taxon>
        <taxon>campanulids</taxon>
        <taxon>Asterales</taxon>
        <taxon>Asteraceae</taxon>
        <taxon>Cichorioideae</taxon>
        <taxon>Cichorieae</taxon>
        <taxon>Cichoriinae</taxon>
        <taxon>Cichorium</taxon>
    </lineage>
</organism>
<accession>A0ACB8ZS61</accession>
<protein>
    <submittedName>
        <fullName evidence="1">Uncharacterized protein</fullName>
    </submittedName>
</protein>
<sequence length="122" mass="13081">MMPKNIGVNSREGIANLTEGTKKCLQLEQQGEAAGVGALPDVSAAEKHPLHISSISTLIRSQQRKPYSLALSAIRLFVSPSIDMSFSYNDPVKVTGSRAGTTQIEVEGHGCVLSFLVHINPH</sequence>
<comment type="caution">
    <text evidence="1">The sequence shown here is derived from an EMBL/GenBank/DDBJ whole genome shotgun (WGS) entry which is preliminary data.</text>
</comment>